<dbReference type="InterPro" id="IPR051258">
    <property type="entry name" value="Diverse_Substrate_Transporter"/>
</dbReference>
<accession>A0ABT4AED8</accession>
<organism evidence="8 9">
    <name type="scientific">Archangium lansingense</name>
    <dbReference type="NCBI Taxonomy" id="2995310"/>
    <lineage>
        <taxon>Bacteria</taxon>
        <taxon>Pseudomonadati</taxon>
        <taxon>Myxococcota</taxon>
        <taxon>Myxococcia</taxon>
        <taxon>Myxococcales</taxon>
        <taxon>Cystobacterineae</taxon>
        <taxon>Archangiaceae</taxon>
        <taxon>Archangium</taxon>
    </lineage>
</organism>
<feature type="transmembrane region" description="Helical" evidence="6">
    <location>
        <begin position="113"/>
        <end position="134"/>
    </location>
</feature>
<dbReference type="Proteomes" id="UP001207654">
    <property type="component" value="Unassembled WGS sequence"/>
</dbReference>
<keyword evidence="2" id="KW-1003">Cell membrane</keyword>
<dbReference type="InterPro" id="IPR000620">
    <property type="entry name" value="EamA_dom"/>
</dbReference>
<dbReference type="Gene3D" id="1.10.3730.20">
    <property type="match status" value="1"/>
</dbReference>
<keyword evidence="3 6" id="KW-0812">Transmembrane</keyword>
<feature type="transmembrane region" description="Helical" evidence="6">
    <location>
        <begin position="84"/>
        <end position="106"/>
    </location>
</feature>
<evidence type="ECO:0000313" key="8">
    <source>
        <dbReference type="EMBL" id="MCY1080038.1"/>
    </source>
</evidence>
<protein>
    <submittedName>
        <fullName evidence="8">EamA family transporter</fullName>
    </submittedName>
</protein>
<proteinExistence type="predicted"/>
<dbReference type="PANTHER" id="PTHR42920:SF5">
    <property type="entry name" value="EAMA DOMAIN-CONTAINING PROTEIN"/>
    <property type="match status" value="1"/>
</dbReference>
<feature type="domain" description="EamA" evidence="7">
    <location>
        <begin position="141"/>
        <end position="267"/>
    </location>
</feature>
<name>A0ABT4AED8_9BACT</name>
<keyword evidence="9" id="KW-1185">Reference proteome</keyword>
<evidence type="ECO:0000256" key="5">
    <source>
        <dbReference type="ARBA" id="ARBA00023136"/>
    </source>
</evidence>
<evidence type="ECO:0000256" key="4">
    <source>
        <dbReference type="ARBA" id="ARBA00022989"/>
    </source>
</evidence>
<feature type="transmembrane region" description="Helical" evidence="6">
    <location>
        <begin position="169"/>
        <end position="188"/>
    </location>
</feature>
<keyword evidence="5 6" id="KW-0472">Membrane</keyword>
<comment type="caution">
    <text evidence="8">The sequence shown here is derived from an EMBL/GenBank/DDBJ whole genome shotgun (WGS) entry which is preliminary data.</text>
</comment>
<dbReference type="PANTHER" id="PTHR42920">
    <property type="entry name" value="OS03G0707200 PROTEIN-RELATED"/>
    <property type="match status" value="1"/>
</dbReference>
<dbReference type="InterPro" id="IPR037185">
    <property type="entry name" value="EmrE-like"/>
</dbReference>
<feature type="domain" description="EamA" evidence="7">
    <location>
        <begin position="5"/>
        <end position="129"/>
    </location>
</feature>
<feature type="transmembrane region" description="Helical" evidence="6">
    <location>
        <begin position="200"/>
        <end position="220"/>
    </location>
</feature>
<evidence type="ECO:0000256" key="3">
    <source>
        <dbReference type="ARBA" id="ARBA00022692"/>
    </source>
</evidence>
<dbReference type="RefSeq" id="WP_267538719.1">
    <property type="nucleotide sequence ID" value="NZ_JAPNKA010000001.1"/>
</dbReference>
<dbReference type="Pfam" id="PF00892">
    <property type="entry name" value="EamA"/>
    <property type="match status" value="2"/>
</dbReference>
<keyword evidence="4 6" id="KW-1133">Transmembrane helix</keyword>
<evidence type="ECO:0000313" key="9">
    <source>
        <dbReference type="Proteomes" id="UP001207654"/>
    </source>
</evidence>
<gene>
    <name evidence="8" type="ORF">OV287_36865</name>
</gene>
<sequence length="289" mass="29796">MKYFVMVALGTTLWGCWPLVLRPAGLTGPQSALLMMAVMALPAPFVLRREPFRDRRATLALGVLGVCDAANAALYFAAVQRGPVTVAVLTHYLAPLLIALAAPWVLRERRSARALLGAPLTLAGLALILGTPQGGFADPWTALLGGASALFFMANVLASKEAARAFSPLAINSLHAIPSDLLLLLLFGRDALPPALDSSLLQVAAGTVLCGIVANSLFYSGLRHVPTATAGALTYLEPLTAALLGVLVFGEALGPLGLLGGLVVLLSGAWVAAEPRAPAQPAPAPTGTM</sequence>
<reference evidence="8 9" key="1">
    <citation type="submission" date="2022-11" db="EMBL/GenBank/DDBJ databases">
        <title>Minimal conservation of predation-associated metabolite biosynthetic gene clusters underscores biosynthetic potential of Myxococcota including descriptions for ten novel species: Archangium lansinium sp. nov., Myxococcus landrumus sp. nov., Nannocystis bai.</title>
        <authorList>
            <person name="Ahearne A."/>
            <person name="Stevens C."/>
            <person name="Phillips K."/>
        </authorList>
    </citation>
    <scope>NUCLEOTIDE SEQUENCE [LARGE SCALE GENOMIC DNA]</scope>
    <source>
        <strain evidence="8 9">MIWBW</strain>
    </source>
</reference>
<comment type="subcellular location">
    <subcellularLocation>
        <location evidence="1">Cell membrane</location>
        <topology evidence="1">Multi-pass membrane protein</topology>
    </subcellularLocation>
</comment>
<evidence type="ECO:0000256" key="6">
    <source>
        <dbReference type="SAM" id="Phobius"/>
    </source>
</evidence>
<evidence type="ECO:0000259" key="7">
    <source>
        <dbReference type="Pfam" id="PF00892"/>
    </source>
</evidence>
<feature type="transmembrane region" description="Helical" evidence="6">
    <location>
        <begin position="140"/>
        <end position="157"/>
    </location>
</feature>
<dbReference type="SUPFAM" id="SSF103481">
    <property type="entry name" value="Multidrug resistance efflux transporter EmrE"/>
    <property type="match status" value="2"/>
</dbReference>
<feature type="transmembrane region" description="Helical" evidence="6">
    <location>
        <begin position="59"/>
        <end position="78"/>
    </location>
</feature>
<dbReference type="EMBL" id="JAPNKA010000001">
    <property type="protein sequence ID" value="MCY1080038.1"/>
    <property type="molecule type" value="Genomic_DNA"/>
</dbReference>
<evidence type="ECO:0000256" key="2">
    <source>
        <dbReference type="ARBA" id="ARBA00022475"/>
    </source>
</evidence>
<evidence type="ECO:0000256" key="1">
    <source>
        <dbReference type="ARBA" id="ARBA00004651"/>
    </source>
</evidence>